<dbReference type="CDD" id="cd02440">
    <property type="entry name" value="AdoMet_MTases"/>
    <property type="match status" value="1"/>
</dbReference>
<dbReference type="AlphaFoldDB" id="A0AAD2FKQ8"/>
<dbReference type="Pfam" id="PF10294">
    <property type="entry name" value="Methyltransf_16"/>
    <property type="match status" value="1"/>
</dbReference>
<feature type="region of interest" description="Disordered" evidence="1">
    <location>
        <begin position="1"/>
        <end position="24"/>
    </location>
</feature>
<name>A0AAD2FKQ8_9STRA</name>
<accession>A0AAD2FKQ8</accession>
<dbReference type="SUPFAM" id="SSF53335">
    <property type="entry name" value="S-adenosyl-L-methionine-dependent methyltransferases"/>
    <property type="match status" value="1"/>
</dbReference>
<feature type="region of interest" description="Disordered" evidence="1">
    <location>
        <begin position="173"/>
        <end position="198"/>
    </location>
</feature>
<gene>
    <name evidence="2" type="ORF">CYCCA115_LOCUS10112</name>
</gene>
<dbReference type="InterPro" id="IPR019410">
    <property type="entry name" value="Methyltransf_16"/>
</dbReference>
<dbReference type="EMBL" id="CAKOGP040001557">
    <property type="protein sequence ID" value="CAJ1945970.1"/>
    <property type="molecule type" value="Genomic_DNA"/>
</dbReference>
<keyword evidence="3" id="KW-1185">Reference proteome</keyword>
<dbReference type="PANTHER" id="PTHR14614">
    <property type="entry name" value="HEPATOCELLULAR CARCINOMA-ASSOCIATED ANTIGEN"/>
    <property type="match status" value="1"/>
</dbReference>
<sequence>MPMMKDSSRMSSAESPPDRSPSSRAIIVHPLFKKRHPIYQFFGSGTMFEKFHYVPIPGFPVPFVVQQNFESSKEHLGSVLWHAGTSAARYIASYLNNLDKHEAEEEESKQQTQETNEWKRPRQQRVLELGCGTAALASQCAALCGAQTFMTDLPEVLEWAKQNAKTNLANQLAWKQRQDGQATSQPPPLDTSSLSPRNIGPNLSAMVLRWGETSDLVEIQRALQEEEGDNNNNNNNNGGNPSSYFDIVVAAECLYATSDNPDLQSKLLETLKGLLSNGRTKVFFSYQLRTGDEKLFVEQVLPSVFPNYMVEEVNHRNDDSVMDTNVYSMLWFRPKDLDEN</sequence>
<dbReference type="Proteomes" id="UP001295423">
    <property type="component" value="Unassembled WGS sequence"/>
</dbReference>
<protein>
    <submittedName>
        <fullName evidence="2">Uncharacterized protein</fullName>
    </submittedName>
</protein>
<comment type="caution">
    <text evidence="2">The sequence shown here is derived from an EMBL/GenBank/DDBJ whole genome shotgun (WGS) entry which is preliminary data.</text>
</comment>
<proteinExistence type="predicted"/>
<evidence type="ECO:0000313" key="3">
    <source>
        <dbReference type="Proteomes" id="UP001295423"/>
    </source>
</evidence>
<feature type="region of interest" description="Disordered" evidence="1">
    <location>
        <begin position="102"/>
        <end position="121"/>
    </location>
</feature>
<dbReference type="Gene3D" id="3.40.50.150">
    <property type="entry name" value="Vaccinia Virus protein VP39"/>
    <property type="match status" value="1"/>
</dbReference>
<evidence type="ECO:0000256" key="1">
    <source>
        <dbReference type="SAM" id="MobiDB-lite"/>
    </source>
</evidence>
<reference evidence="2" key="1">
    <citation type="submission" date="2023-08" db="EMBL/GenBank/DDBJ databases">
        <authorList>
            <person name="Audoor S."/>
            <person name="Bilcke G."/>
        </authorList>
    </citation>
    <scope>NUCLEOTIDE SEQUENCE</scope>
</reference>
<organism evidence="2 3">
    <name type="scientific">Cylindrotheca closterium</name>
    <dbReference type="NCBI Taxonomy" id="2856"/>
    <lineage>
        <taxon>Eukaryota</taxon>
        <taxon>Sar</taxon>
        <taxon>Stramenopiles</taxon>
        <taxon>Ochrophyta</taxon>
        <taxon>Bacillariophyta</taxon>
        <taxon>Bacillariophyceae</taxon>
        <taxon>Bacillariophycidae</taxon>
        <taxon>Bacillariales</taxon>
        <taxon>Bacillariaceae</taxon>
        <taxon>Cylindrotheca</taxon>
    </lineage>
</organism>
<feature type="compositionally biased region" description="Polar residues" evidence="1">
    <location>
        <begin position="179"/>
        <end position="196"/>
    </location>
</feature>
<evidence type="ECO:0000313" key="2">
    <source>
        <dbReference type="EMBL" id="CAJ1945970.1"/>
    </source>
</evidence>
<dbReference type="PANTHER" id="PTHR14614:SF109">
    <property type="entry name" value="RIBOSOMAL LYSINE N-METHYLTRANSFERASE 5"/>
    <property type="match status" value="1"/>
</dbReference>
<dbReference type="InterPro" id="IPR029063">
    <property type="entry name" value="SAM-dependent_MTases_sf"/>
</dbReference>